<evidence type="ECO:0000256" key="2">
    <source>
        <dbReference type="SAM" id="Phobius"/>
    </source>
</evidence>
<keyword evidence="2" id="KW-0812">Transmembrane</keyword>
<reference evidence="3 4" key="1">
    <citation type="submission" date="2024-10" db="EMBL/GenBank/DDBJ databases">
        <title>The Natural Products Discovery Center: Release of the First 8490 Sequenced Strains for Exploring Actinobacteria Biosynthetic Diversity.</title>
        <authorList>
            <person name="Kalkreuter E."/>
            <person name="Kautsar S.A."/>
            <person name="Yang D."/>
            <person name="Bader C.D."/>
            <person name="Teijaro C.N."/>
            <person name="Fluegel L."/>
            <person name="Davis C.M."/>
            <person name="Simpson J.R."/>
            <person name="Lauterbach L."/>
            <person name="Steele A.D."/>
            <person name="Gui C."/>
            <person name="Meng S."/>
            <person name="Li G."/>
            <person name="Viehrig K."/>
            <person name="Ye F."/>
            <person name="Su P."/>
            <person name="Kiefer A.F."/>
            <person name="Nichols A."/>
            <person name="Cepeda A.J."/>
            <person name="Yan W."/>
            <person name="Fan B."/>
            <person name="Jiang Y."/>
            <person name="Adhikari A."/>
            <person name="Zheng C.-J."/>
            <person name="Schuster L."/>
            <person name="Cowan T.M."/>
            <person name="Smanski M.J."/>
            <person name="Chevrette M.G."/>
            <person name="De Carvalho L.P.S."/>
            <person name="Shen B."/>
        </authorList>
    </citation>
    <scope>NUCLEOTIDE SEQUENCE [LARGE SCALE GENOMIC DNA]</scope>
    <source>
        <strain evidence="3 4">NPDC053399</strain>
    </source>
</reference>
<keyword evidence="2" id="KW-0472">Membrane</keyword>
<proteinExistence type="predicted"/>
<evidence type="ECO:0000256" key="1">
    <source>
        <dbReference type="SAM" id="MobiDB-lite"/>
    </source>
</evidence>
<evidence type="ECO:0000313" key="4">
    <source>
        <dbReference type="Proteomes" id="UP001614394"/>
    </source>
</evidence>
<gene>
    <name evidence="3" type="ORF">ACIGXA_26670</name>
</gene>
<keyword evidence="4" id="KW-1185">Reference proteome</keyword>
<keyword evidence="2" id="KW-1133">Transmembrane helix</keyword>
<name>A0ABW8CCD4_9ACTN</name>
<dbReference type="InterPro" id="IPR045925">
    <property type="entry name" value="DUF6344"/>
</dbReference>
<feature type="transmembrane region" description="Helical" evidence="2">
    <location>
        <begin position="20"/>
        <end position="38"/>
    </location>
</feature>
<protein>
    <submittedName>
        <fullName evidence="3">DUF6344 domain-containing protein</fullName>
    </submittedName>
</protein>
<feature type="region of interest" description="Disordered" evidence="1">
    <location>
        <begin position="87"/>
        <end position="108"/>
    </location>
</feature>
<sequence length="133" mass="13676">MATTASTATAATAATTRVAQFWTVFLGVLAGILTALRLTAPARAARREAVASERIAPAAPLSPLTAFAGSAPRGERSLPPTIKQRIRAEAHGASPVSRQRTAGLGDTYLTPAADAPALVPADDDRFDRLPCAA</sequence>
<evidence type="ECO:0000313" key="3">
    <source>
        <dbReference type="EMBL" id="MFI9104107.1"/>
    </source>
</evidence>
<accession>A0ABW8CCD4</accession>
<dbReference type="Pfam" id="PF19871">
    <property type="entry name" value="DUF6344"/>
    <property type="match status" value="1"/>
</dbReference>
<comment type="caution">
    <text evidence="3">The sequence shown here is derived from an EMBL/GenBank/DDBJ whole genome shotgun (WGS) entry which is preliminary data.</text>
</comment>
<dbReference type="EMBL" id="JBITYG010000008">
    <property type="protein sequence ID" value="MFI9104107.1"/>
    <property type="molecule type" value="Genomic_DNA"/>
</dbReference>
<dbReference type="Proteomes" id="UP001614394">
    <property type="component" value="Unassembled WGS sequence"/>
</dbReference>
<dbReference type="RefSeq" id="WP_399653976.1">
    <property type="nucleotide sequence ID" value="NZ_JBITYG010000008.1"/>
</dbReference>
<organism evidence="3 4">
    <name type="scientific">Streptomyces fildesensis</name>
    <dbReference type="NCBI Taxonomy" id="375757"/>
    <lineage>
        <taxon>Bacteria</taxon>
        <taxon>Bacillati</taxon>
        <taxon>Actinomycetota</taxon>
        <taxon>Actinomycetes</taxon>
        <taxon>Kitasatosporales</taxon>
        <taxon>Streptomycetaceae</taxon>
        <taxon>Streptomyces</taxon>
    </lineage>
</organism>